<proteinExistence type="predicted"/>
<name>A0A4C1WF55_EUMVA</name>
<reference evidence="1 2" key="1">
    <citation type="journal article" date="2019" name="Commun. Biol.">
        <title>The bagworm genome reveals a unique fibroin gene that provides high tensile strength.</title>
        <authorList>
            <person name="Kono N."/>
            <person name="Nakamura H."/>
            <person name="Ohtoshi R."/>
            <person name="Tomita M."/>
            <person name="Numata K."/>
            <person name="Arakawa K."/>
        </authorList>
    </citation>
    <scope>NUCLEOTIDE SEQUENCE [LARGE SCALE GENOMIC DNA]</scope>
</reference>
<gene>
    <name evidence="1" type="ORF">EVAR_81599_1</name>
</gene>
<dbReference type="EMBL" id="BGZK01000536">
    <property type="protein sequence ID" value="GBP49039.1"/>
    <property type="molecule type" value="Genomic_DNA"/>
</dbReference>
<dbReference type="Proteomes" id="UP000299102">
    <property type="component" value="Unassembled WGS sequence"/>
</dbReference>
<accession>A0A4C1WF55</accession>
<comment type="caution">
    <text evidence="1">The sequence shown here is derived from an EMBL/GenBank/DDBJ whole genome shotgun (WGS) entry which is preliminary data.</text>
</comment>
<protein>
    <submittedName>
        <fullName evidence="1">Uncharacterized protein</fullName>
    </submittedName>
</protein>
<sequence>MQRVASAGITGADACTPGVRARSSARIMVQNENVLRPRLVLGLCALKHMIELKRPTQAHHLFSYAPSRPDSQPVDVER</sequence>
<evidence type="ECO:0000313" key="2">
    <source>
        <dbReference type="Proteomes" id="UP000299102"/>
    </source>
</evidence>
<evidence type="ECO:0000313" key="1">
    <source>
        <dbReference type="EMBL" id="GBP49039.1"/>
    </source>
</evidence>
<dbReference type="AlphaFoldDB" id="A0A4C1WF55"/>
<keyword evidence="2" id="KW-1185">Reference proteome</keyword>
<organism evidence="1 2">
    <name type="scientific">Eumeta variegata</name>
    <name type="common">Bagworm moth</name>
    <name type="synonym">Eumeta japonica</name>
    <dbReference type="NCBI Taxonomy" id="151549"/>
    <lineage>
        <taxon>Eukaryota</taxon>
        <taxon>Metazoa</taxon>
        <taxon>Ecdysozoa</taxon>
        <taxon>Arthropoda</taxon>
        <taxon>Hexapoda</taxon>
        <taxon>Insecta</taxon>
        <taxon>Pterygota</taxon>
        <taxon>Neoptera</taxon>
        <taxon>Endopterygota</taxon>
        <taxon>Lepidoptera</taxon>
        <taxon>Glossata</taxon>
        <taxon>Ditrysia</taxon>
        <taxon>Tineoidea</taxon>
        <taxon>Psychidae</taxon>
        <taxon>Oiketicinae</taxon>
        <taxon>Eumeta</taxon>
    </lineage>
</organism>